<dbReference type="EMBL" id="JANDBC010000001">
    <property type="protein sequence ID" value="MCP9290726.1"/>
    <property type="molecule type" value="Genomic_DNA"/>
</dbReference>
<dbReference type="Proteomes" id="UP001139125">
    <property type="component" value="Unassembled WGS sequence"/>
</dbReference>
<organism evidence="1 2">
    <name type="scientific">Gracilimonas sediminicola</name>
    <dbReference type="NCBI Taxonomy" id="2952158"/>
    <lineage>
        <taxon>Bacteria</taxon>
        <taxon>Pseudomonadati</taxon>
        <taxon>Balneolota</taxon>
        <taxon>Balneolia</taxon>
        <taxon>Balneolales</taxon>
        <taxon>Balneolaceae</taxon>
        <taxon>Gracilimonas</taxon>
    </lineage>
</organism>
<proteinExistence type="predicted"/>
<sequence length="191" mass="22211">MTDIINHQHYWEYFLAIEDDLVKTSRFVDFSTDNYPTYSIEFAKIILSSASEFDVIAKLICNKISPNKKAGNINDYREIIINEYPKFPTMEINLTRYGIKLKPWASWENDSNPSWWTSYNNVKHERNKFYHEATLGNALQSSAGLLCGLLYLFRNTFGQIRLEPGTQLFESRNSTILASGLICWDFKLPDD</sequence>
<name>A0A9X2RCB7_9BACT</name>
<accession>A0A9X2RCB7</accession>
<dbReference type="AlphaFoldDB" id="A0A9X2RCB7"/>
<protein>
    <submittedName>
        <fullName evidence="1">Uncharacterized protein</fullName>
    </submittedName>
</protein>
<dbReference type="RefSeq" id="WP_255133059.1">
    <property type="nucleotide sequence ID" value="NZ_JANDBC010000001.1"/>
</dbReference>
<gene>
    <name evidence="1" type="ORF">NM125_03895</name>
</gene>
<evidence type="ECO:0000313" key="1">
    <source>
        <dbReference type="EMBL" id="MCP9290726.1"/>
    </source>
</evidence>
<keyword evidence="2" id="KW-1185">Reference proteome</keyword>
<reference evidence="1" key="1">
    <citation type="submission" date="2022-06" db="EMBL/GenBank/DDBJ databases">
        <title>Gracilimonas sp. CAU 1638 isolated from sea sediment.</title>
        <authorList>
            <person name="Kim W."/>
        </authorList>
    </citation>
    <scope>NUCLEOTIDE SEQUENCE</scope>
    <source>
        <strain evidence="1">CAU 1638</strain>
    </source>
</reference>
<evidence type="ECO:0000313" key="2">
    <source>
        <dbReference type="Proteomes" id="UP001139125"/>
    </source>
</evidence>
<comment type="caution">
    <text evidence="1">The sequence shown here is derived from an EMBL/GenBank/DDBJ whole genome shotgun (WGS) entry which is preliminary data.</text>
</comment>